<dbReference type="Gene3D" id="3.30.1490.20">
    <property type="entry name" value="ATP-grasp fold, A domain"/>
    <property type="match status" value="1"/>
</dbReference>
<dbReference type="InterPro" id="IPR013815">
    <property type="entry name" value="ATP_grasp_subdomain_1"/>
</dbReference>
<name>A0AAD1KCA3_9GAMM</name>
<dbReference type="PANTHER" id="PTHR11609">
    <property type="entry name" value="PURINE BIOSYNTHESIS PROTEIN 6/7, PUR6/7"/>
    <property type="match status" value="1"/>
</dbReference>
<evidence type="ECO:0000313" key="4">
    <source>
        <dbReference type="Proteomes" id="UP000825078"/>
    </source>
</evidence>
<dbReference type="RefSeq" id="WP_123115993.1">
    <property type="nucleotide sequence ID" value="NZ_AP024613.1"/>
</dbReference>
<dbReference type="GO" id="GO:0005524">
    <property type="term" value="F:ATP binding"/>
    <property type="evidence" value="ECO:0007669"/>
    <property type="project" value="UniProtKB-UniRule"/>
</dbReference>
<dbReference type="GO" id="GO:0005829">
    <property type="term" value="C:cytosol"/>
    <property type="evidence" value="ECO:0007669"/>
    <property type="project" value="TreeGrafter"/>
</dbReference>
<dbReference type="SMART" id="SM01209">
    <property type="entry name" value="GARS_A"/>
    <property type="match status" value="1"/>
</dbReference>
<proteinExistence type="predicted"/>
<keyword evidence="1" id="KW-0067">ATP-binding</keyword>
<keyword evidence="1" id="KW-0547">Nucleotide-binding</keyword>
<organism evidence="3 4">
    <name type="scientific">Shewanella algae</name>
    <dbReference type="NCBI Taxonomy" id="38313"/>
    <lineage>
        <taxon>Bacteria</taxon>
        <taxon>Pseudomonadati</taxon>
        <taxon>Pseudomonadota</taxon>
        <taxon>Gammaproteobacteria</taxon>
        <taxon>Alteromonadales</taxon>
        <taxon>Shewanellaceae</taxon>
        <taxon>Shewanella</taxon>
    </lineage>
</organism>
<dbReference type="Proteomes" id="UP000825078">
    <property type="component" value="Chromosome"/>
</dbReference>
<accession>A0AAD1KCA3</accession>
<dbReference type="Gene3D" id="3.40.50.20">
    <property type="match status" value="1"/>
</dbReference>
<evidence type="ECO:0000259" key="2">
    <source>
        <dbReference type="PROSITE" id="PS50975"/>
    </source>
</evidence>
<evidence type="ECO:0000256" key="1">
    <source>
        <dbReference type="PROSITE-ProRule" id="PRU00409"/>
    </source>
</evidence>
<gene>
    <name evidence="3" type="ORF">TUM17379_13650</name>
</gene>
<dbReference type="SUPFAM" id="SSF56059">
    <property type="entry name" value="Glutathione synthetase ATP-binding domain-like"/>
    <property type="match status" value="1"/>
</dbReference>
<dbReference type="EMBL" id="AP024613">
    <property type="protein sequence ID" value="BCV44347.1"/>
    <property type="molecule type" value="Genomic_DNA"/>
</dbReference>
<reference evidence="3" key="1">
    <citation type="submission" date="2021-05" db="EMBL/GenBank/DDBJ databases">
        <title>Molecular characterization for Shewanella algae harboring chromosomal blaOXA-55-like strains isolated from clinical and environment sample.</title>
        <authorList>
            <person name="Ohama Y."/>
            <person name="Aoki K."/>
            <person name="Harada S."/>
            <person name="Moriya K."/>
            <person name="Ishii Y."/>
            <person name="Tateda K."/>
        </authorList>
    </citation>
    <scope>NUCLEOTIDE SEQUENCE</scope>
    <source>
        <strain evidence="3">TUM17379</strain>
    </source>
</reference>
<evidence type="ECO:0000313" key="3">
    <source>
        <dbReference type="EMBL" id="BCV44347.1"/>
    </source>
</evidence>
<feature type="domain" description="ATP-grasp" evidence="2">
    <location>
        <begin position="115"/>
        <end position="312"/>
    </location>
</feature>
<dbReference type="PANTHER" id="PTHR11609:SF5">
    <property type="entry name" value="PHOSPHORIBOSYLAMINOIMIDAZOLE CARBOXYLASE"/>
    <property type="match status" value="1"/>
</dbReference>
<dbReference type="GO" id="GO:0046872">
    <property type="term" value="F:metal ion binding"/>
    <property type="evidence" value="ECO:0007669"/>
    <property type="project" value="InterPro"/>
</dbReference>
<sequence length="412" mass="43959">MSKPHKHLLIIGAGIEACEGIAIAKAMGLKLLIADGNPTAPGLAMADWPIIESTYNGDGILTQIEQLMTTGLSVDGVIAMCADVPLSVATVSNALGLPGLSLESAFWVSDKLAMKTQLQSQGIPIPRFADVSDISSLKQKAAEIGFPLIIKPVDSRGARGVQLLDNEEQLENAWNIAANESPTARVMLEEFLDGPQFSTETLIDKGQCCTLGFSDRNYEWLERTKPFIIENGGDAPTGVNDEIKVEVITTVEQAAAALNISQGVAKGDMVYTAQGPKVIEIAGRLSGGFFSTTQIPLATGVNFVEKAIKLALGEPLTDTEVLPSRHQAVAIRYLDLAPGKVKEIHGEAEAKSSKGVEMLKLFITPGSIIQPLANHTQRAGFAITYADDKQTAIDRAYDALSKIQVVYETSNS</sequence>
<dbReference type="PROSITE" id="PS50975">
    <property type="entry name" value="ATP_GRASP"/>
    <property type="match status" value="1"/>
</dbReference>
<dbReference type="GO" id="GO:0003824">
    <property type="term" value="F:catalytic activity"/>
    <property type="evidence" value="ECO:0007669"/>
    <property type="project" value="UniProtKB-ARBA"/>
</dbReference>
<dbReference type="Gene3D" id="3.30.470.20">
    <property type="entry name" value="ATP-grasp fold, B domain"/>
    <property type="match status" value="1"/>
</dbReference>
<dbReference type="Pfam" id="PF02655">
    <property type="entry name" value="ATP-grasp_3"/>
    <property type="match status" value="1"/>
</dbReference>
<protein>
    <recommendedName>
        <fullName evidence="2">ATP-grasp domain-containing protein</fullName>
    </recommendedName>
</protein>
<dbReference type="Pfam" id="PF18603">
    <property type="entry name" value="LAL_C2"/>
    <property type="match status" value="1"/>
</dbReference>
<dbReference type="InterPro" id="IPR011761">
    <property type="entry name" value="ATP-grasp"/>
</dbReference>
<dbReference type="InterPro" id="IPR003806">
    <property type="entry name" value="ATP-grasp_PylC-type"/>
</dbReference>
<dbReference type="AlphaFoldDB" id="A0AAD1KCA3"/>
<dbReference type="InterPro" id="IPR040570">
    <property type="entry name" value="LAL_C2"/>
</dbReference>